<name>G0N6T3_CAEBE</name>
<dbReference type="Pfam" id="PF01826">
    <property type="entry name" value="TIL"/>
    <property type="match status" value="6"/>
</dbReference>
<feature type="domain" description="Follistatin-like" evidence="5">
    <location>
        <begin position="569"/>
        <end position="589"/>
    </location>
</feature>
<dbReference type="Proteomes" id="UP000008068">
    <property type="component" value="Unassembled WGS sequence"/>
</dbReference>
<dbReference type="STRING" id="135651.G0N6T3"/>
<evidence type="ECO:0000256" key="2">
    <source>
        <dbReference type="ARBA" id="ARBA00022900"/>
    </source>
</evidence>
<sequence length="1114" mass="119786">MRSALILCALVAAASGQLSATRNDKCGPNESFQTCGTACEPACNAPSATFCTLQCVVGCQCDPGFVRRADNACVRKEDCNVPLTAPPLPAPTSGAPSNMICGANEERNSCHNPCTEKKCSDPNAPMVSCLMVCMNGCSCKSGYVRNGKGVCVKEADCPVIKPTENQCNLVDCRTGTKCVIQNGAPACIPDCNTAKCSPKEECVLVQVTCVKAPCHPIAECRPKAPQSDGPSCMTARCGTPAGCAMIKPMSCAHDKNCKLQPACIHENACAATSCSVGTECVLHEVQCIRAPCNPIAQCEPIQRSGDSRCKKANETWAQCKTACSDTMCNQEPMMCPAVCRSGGCVCLPGFFRDKRGNCVTQNDYNSTSEITKCATVRCLSGTECQVLERNCAAPPCETYASCVNVTVVNNGGCATMLCRPGETCQEAMVKCAAAPCPKHAMCVMDTIQNDTMNSCASVTCPVGESCEETPVQCFVAPCQIIPKCIPNKTGVTCNLVTCPDKESCYDVARTGMKTTTLVSRSYCQNDTDATIATCDQVKCPAGKYCLENGVEGFALACVPETENFVYTTSCSSVRCPSGQRCEETEVACLMAPCPKSVSCISNQIAVSCDYVTCPGEESCAFASKRPHCQNDTDSSEATCAQVKCPDGHFCRPKVSGYEPIGCVFGDIPLVEESPASCAAVSCPVGESCVVQEVACSMAPCPKTISCVPHPTTQTTPNTTDTTTVFCDKVTCPDGDQCETEWFQGHPTLYCRDSYNRTILAKCDRVTCPDGEYCFDVGELKKYNFRMKCIPKPPRTPARCKNIVCPDGEECMETYMHGVVRYKCWSQTTSTEIDTCERVNCHKGQKCDVDENHYYQVDCVDDLDAVDNDPVDSTCPRNQTMSECLNTCSEAKCPGSGTSMMCTKHCSKGCACATGFVRSSDGECYKSKDCPPDQMCGQNEEYLCEKCAGTCENPSPNCLGPKNKNCQKTCICAAGFVKKNGKCVTLASCPDHDHSNITCLGTQDYTDCLPKCRQLCSGVQECDTNMQMEMCTPGCVCRANYKMDSNGDCVHNRHCFKTTDCPLNEEWSKCVLVENICKMATIQRAPLRYHCFSGCICSTGFARNSNGTCVEQDKC</sequence>
<dbReference type="PANTHER" id="PTHR23259">
    <property type="entry name" value="RIDDLE"/>
    <property type="match status" value="1"/>
</dbReference>
<keyword evidence="3" id="KW-1015">Disulfide bond</keyword>
<feature type="domain" description="Follistatin-like" evidence="5">
    <location>
        <begin position="676"/>
        <end position="696"/>
    </location>
</feature>
<accession>G0N6T3</accession>
<feature type="domain" description="Follistatin-like" evidence="5">
    <location>
        <begin position="834"/>
        <end position="859"/>
    </location>
</feature>
<feature type="signal peptide" evidence="4">
    <location>
        <begin position="1"/>
        <end position="16"/>
    </location>
</feature>
<dbReference type="AlphaFoldDB" id="G0N6T3"/>
<feature type="domain" description="Follistatin-like" evidence="5">
    <location>
        <begin position="638"/>
        <end position="663"/>
    </location>
</feature>
<feature type="domain" description="Follistatin-like" evidence="5">
    <location>
        <begin position="454"/>
        <end position="479"/>
    </location>
</feature>
<keyword evidence="7" id="KW-1185">Reference proteome</keyword>
<dbReference type="OMA" id="QQFICAA"/>
<feature type="domain" description="Follistatin-like" evidence="5">
    <location>
        <begin position="725"/>
        <end position="747"/>
    </location>
</feature>
<keyword evidence="4" id="KW-0732">Signal</keyword>
<evidence type="ECO:0000313" key="6">
    <source>
        <dbReference type="EMBL" id="EGT53964.1"/>
    </source>
</evidence>
<evidence type="ECO:0000256" key="1">
    <source>
        <dbReference type="ARBA" id="ARBA00022690"/>
    </source>
</evidence>
<evidence type="ECO:0000313" key="7">
    <source>
        <dbReference type="Proteomes" id="UP000008068"/>
    </source>
</evidence>
<dbReference type="EMBL" id="GL379845">
    <property type="protein sequence ID" value="EGT53964.1"/>
    <property type="molecule type" value="Genomic_DNA"/>
</dbReference>
<keyword evidence="2" id="KW-0722">Serine protease inhibitor</keyword>
<dbReference type="OrthoDB" id="152433at2759"/>
<feature type="chain" id="PRO_5003404601" description="Follistatin-like domain-containing protein" evidence="4">
    <location>
        <begin position="17"/>
        <end position="1114"/>
    </location>
</feature>
<evidence type="ECO:0000256" key="3">
    <source>
        <dbReference type="ARBA" id="ARBA00023157"/>
    </source>
</evidence>
<organism evidence="7">
    <name type="scientific">Caenorhabditis brenneri</name>
    <name type="common">Nematode worm</name>
    <dbReference type="NCBI Taxonomy" id="135651"/>
    <lineage>
        <taxon>Eukaryota</taxon>
        <taxon>Metazoa</taxon>
        <taxon>Ecdysozoa</taxon>
        <taxon>Nematoda</taxon>
        <taxon>Chromadorea</taxon>
        <taxon>Rhabditida</taxon>
        <taxon>Rhabditina</taxon>
        <taxon>Rhabditomorpha</taxon>
        <taxon>Rhabditoidea</taxon>
        <taxon>Rhabditidae</taxon>
        <taxon>Peloderinae</taxon>
        <taxon>Caenorhabditis</taxon>
    </lineage>
</organism>
<dbReference type="InParanoid" id="G0N6T3"/>
<proteinExistence type="predicted"/>
<dbReference type="CDD" id="cd19941">
    <property type="entry name" value="TIL"/>
    <property type="match status" value="4"/>
</dbReference>
<evidence type="ECO:0000259" key="5">
    <source>
        <dbReference type="SMART" id="SM00274"/>
    </source>
</evidence>
<feature type="domain" description="Follistatin-like" evidence="5">
    <location>
        <begin position="533"/>
        <end position="558"/>
    </location>
</feature>
<gene>
    <name evidence="6" type="ORF">CAEBREN_03418</name>
</gene>
<feature type="domain" description="Follistatin-like" evidence="5">
    <location>
        <begin position="166"/>
        <end position="188"/>
    </location>
</feature>
<dbReference type="InterPro" id="IPR003645">
    <property type="entry name" value="Fol_N"/>
</dbReference>
<dbReference type="PANTHER" id="PTHR23259:SF70">
    <property type="entry name" value="ACCESSORY GLAND PROTEIN ACP62F-RELATED"/>
    <property type="match status" value="1"/>
</dbReference>
<feature type="domain" description="Follistatin-like" evidence="5">
    <location>
        <begin position="798"/>
        <end position="824"/>
    </location>
</feature>
<dbReference type="eggNOG" id="KOG1217">
    <property type="taxonomic scope" value="Eukaryota"/>
</dbReference>
<keyword evidence="1" id="KW-0646">Protease inhibitor</keyword>
<dbReference type="Gene3D" id="2.10.25.10">
    <property type="entry name" value="Laminin"/>
    <property type="match status" value="7"/>
</dbReference>
<dbReference type="SMART" id="SM00274">
    <property type="entry name" value="FOLN"/>
    <property type="match status" value="10"/>
</dbReference>
<reference evidence="7" key="1">
    <citation type="submission" date="2011-07" db="EMBL/GenBank/DDBJ databases">
        <authorList>
            <consortium name="Caenorhabditis brenneri Sequencing and Analysis Consortium"/>
            <person name="Wilson R.K."/>
        </authorList>
    </citation>
    <scope>NUCLEOTIDE SEQUENCE [LARGE SCALE GENOMIC DNA]</scope>
    <source>
        <strain evidence="7">PB2801</strain>
    </source>
</reference>
<feature type="domain" description="Follistatin-like" evidence="5">
    <location>
        <begin position="607"/>
        <end position="629"/>
    </location>
</feature>
<dbReference type="SUPFAM" id="SSF57567">
    <property type="entry name" value="Serine protease inhibitors"/>
    <property type="match status" value="7"/>
</dbReference>
<dbReference type="InterPro" id="IPR051368">
    <property type="entry name" value="SerProtInhib-TIL_Domain"/>
</dbReference>
<dbReference type="InterPro" id="IPR002919">
    <property type="entry name" value="TIL_dom"/>
</dbReference>
<protein>
    <recommendedName>
        <fullName evidence="5">Follistatin-like domain-containing protein</fullName>
    </recommendedName>
</protein>
<evidence type="ECO:0000256" key="4">
    <source>
        <dbReference type="SAM" id="SignalP"/>
    </source>
</evidence>
<dbReference type="HOGENOM" id="CLU_281340_0_0_1"/>
<dbReference type="GO" id="GO:0004867">
    <property type="term" value="F:serine-type endopeptidase inhibitor activity"/>
    <property type="evidence" value="ECO:0007669"/>
    <property type="project" value="UniProtKB-KW"/>
</dbReference>
<dbReference type="InterPro" id="IPR036084">
    <property type="entry name" value="Ser_inhib-like_sf"/>
</dbReference>